<dbReference type="PANTHER" id="PTHR46571">
    <property type="entry name" value="SORTING NEXIN-8"/>
    <property type="match status" value="1"/>
</dbReference>
<dbReference type="Pfam" id="PF00787">
    <property type="entry name" value="PX"/>
    <property type="match status" value="1"/>
</dbReference>
<name>A0A9P8TBP5_9ASCO</name>
<dbReference type="CDD" id="cd07280">
    <property type="entry name" value="PX_YPT35"/>
    <property type="match status" value="1"/>
</dbReference>
<dbReference type="OrthoDB" id="10254720at2759"/>
<keyword evidence="6" id="KW-0926">Vacuole</keyword>
<proteinExistence type="inferred from homology"/>
<dbReference type="Gene3D" id="3.30.1520.10">
    <property type="entry name" value="Phox-like domain"/>
    <property type="match status" value="1"/>
</dbReference>
<dbReference type="GO" id="GO:0006886">
    <property type="term" value="P:intracellular protein transport"/>
    <property type="evidence" value="ECO:0007669"/>
    <property type="project" value="TreeGrafter"/>
</dbReference>
<dbReference type="InterPro" id="IPR028662">
    <property type="entry name" value="SNX8/Mvp1"/>
</dbReference>
<dbReference type="GO" id="GO:0031901">
    <property type="term" value="C:early endosome membrane"/>
    <property type="evidence" value="ECO:0007669"/>
    <property type="project" value="TreeGrafter"/>
</dbReference>
<dbReference type="AlphaFoldDB" id="A0A9P8TBP5"/>
<sequence>METALTHVPPVPIQLNDESTELSKQTHIQDVHIGEATIVKGTNGSKFTSYSLVITLSSGVNIKIMKRYSEFEALAKQLMKIYPNRLIEIPKLPPKNYLGNNFSNEFLNKRRRGLEFFTNAVLLNPVFNTSNVVKNFITE</sequence>
<evidence type="ECO:0000313" key="14">
    <source>
        <dbReference type="Proteomes" id="UP000769528"/>
    </source>
</evidence>
<dbReference type="GO" id="GO:0032266">
    <property type="term" value="F:phosphatidylinositol-3-phosphate binding"/>
    <property type="evidence" value="ECO:0007669"/>
    <property type="project" value="InterPro"/>
</dbReference>
<evidence type="ECO:0000256" key="4">
    <source>
        <dbReference type="ARBA" id="ARBA00007426"/>
    </source>
</evidence>
<comment type="similarity">
    <text evidence="4">Belongs to the YPT35 family.</text>
</comment>
<evidence type="ECO:0000256" key="6">
    <source>
        <dbReference type="ARBA" id="ARBA00022554"/>
    </source>
</evidence>
<dbReference type="SUPFAM" id="SSF64268">
    <property type="entry name" value="PX domain"/>
    <property type="match status" value="1"/>
</dbReference>
<accession>A0A9P8TBP5</accession>
<reference evidence="13" key="2">
    <citation type="submission" date="2021-01" db="EMBL/GenBank/DDBJ databases">
        <authorList>
            <person name="Schikora-Tamarit M.A."/>
        </authorList>
    </citation>
    <scope>NUCLEOTIDE SEQUENCE</scope>
    <source>
        <strain evidence="13">CBS6341</strain>
    </source>
</reference>
<feature type="domain" description="PX" evidence="12">
    <location>
        <begin position="28"/>
        <end position="139"/>
    </location>
</feature>
<comment type="caution">
    <text evidence="13">The sequence shown here is derived from an EMBL/GenBank/DDBJ whole genome shotgun (WGS) entry which is preliminary data.</text>
</comment>
<keyword evidence="14" id="KW-1185">Reference proteome</keyword>
<dbReference type="InterPro" id="IPR036871">
    <property type="entry name" value="PX_dom_sf"/>
</dbReference>
<evidence type="ECO:0000259" key="12">
    <source>
        <dbReference type="PROSITE" id="PS50195"/>
    </source>
</evidence>
<dbReference type="GO" id="GO:0005774">
    <property type="term" value="C:vacuolar membrane"/>
    <property type="evidence" value="ECO:0007669"/>
    <property type="project" value="UniProtKB-SubCell"/>
</dbReference>
<keyword evidence="7" id="KW-0967">Endosome</keyword>
<dbReference type="InterPro" id="IPR001683">
    <property type="entry name" value="PX_dom"/>
</dbReference>
<comment type="function">
    <text evidence="9">Recruits the lipid transfer protein VPS13 to endosomal and vacuolar membranes.</text>
</comment>
<organism evidence="13 14">
    <name type="scientific">Wickerhamomyces mucosus</name>
    <dbReference type="NCBI Taxonomy" id="1378264"/>
    <lineage>
        <taxon>Eukaryota</taxon>
        <taxon>Fungi</taxon>
        <taxon>Dikarya</taxon>
        <taxon>Ascomycota</taxon>
        <taxon>Saccharomycotina</taxon>
        <taxon>Saccharomycetes</taxon>
        <taxon>Phaffomycetales</taxon>
        <taxon>Wickerhamomycetaceae</taxon>
        <taxon>Wickerhamomyces</taxon>
    </lineage>
</organism>
<evidence type="ECO:0000256" key="8">
    <source>
        <dbReference type="ARBA" id="ARBA00023136"/>
    </source>
</evidence>
<dbReference type="GO" id="GO:0034498">
    <property type="term" value="P:early endosome to Golgi transport"/>
    <property type="evidence" value="ECO:0007669"/>
    <property type="project" value="TreeGrafter"/>
</dbReference>
<dbReference type="InterPro" id="IPR037917">
    <property type="entry name" value="Ypt35_PX"/>
</dbReference>
<dbReference type="SMART" id="SM00312">
    <property type="entry name" value="PX"/>
    <property type="match status" value="1"/>
</dbReference>
<dbReference type="EMBL" id="JAEUBF010001150">
    <property type="protein sequence ID" value="KAH3672396.1"/>
    <property type="molecule type" value="Genomic_DNA"/>
</dbReference>
<evidence type="ECO:0000256" key="2">
    <source>
        <dbReference type="ARBA" id="ARBA00004287"/>
    </source>
</evidence>
<protein>
    <recommendedName>
        <fullName evidence="10">Endosomal/vacuolar adapter protein YPT35</fullName>
    </recommendedName>
    <alternativeName>
        <fullName evidence="11">PX domain-containing protein YPT35</fullName>
    </alternativeName>
    <alternativeName>
        <fullName evidence="5">Sorting nexin MVP1</fullName>
    </alternativeName>
</protein>
<gene>
    <name evidence="13" type="ORF">WICMUC_004232</name>
</gene>
<evidence type="ECO:0000313" key="13">
    <source>
        <dbReference type="EMBL" id="KAH3672396.1"/>
    </source>
</evidence>
<dbReference type="PROSITE" id="PS50195">
    <property type="entry name" value="PX"/>
    <property type="match status" value="1"/>
</dbReference>
<evidence type="ECO:0000256" key="5">
    <source>
        <dbReference type="ARBA" id="ARBA00014268"/>
    </source>
</evidence>
<evidence type="ECO:0000256" key="3">
    <source>
        <dbReference type="ARBA" id="ARBA00004481"/>
    </source>
</evidence>
<keyword evidence="8" id="KW-0472">Membrane</keyword>
<dbReference type="PANTHER" id="PTHR46571:SF1">
    <property type="entry name" value="SORTING NEXIN-8"/>
    <property type="match status" value="1"/>
</dbReference>
<evidence type="ECO:0000256" key="10">
    <source>
        <dbReference type="ARBA" id="ARBA00033774"/>
    </source>
</evidence>
<reference evidence="13" key="1">
    <citation type="journal article" date="2021" name="Open Biol.">
        <title>Shared evolutionary footprints suggest mitochondrial oxidative damage underlies multiple complex I losses in fungi.</title>
        <authorList>
            <person name="Schikora-Tamarit M.A."/>
            <person name="Marcet-Houben M."/>
            <person name="Nosek J."/>
            <person name="Gabaldon T."/>
        </authorList>
    </citation>
    <scope>NUCLEOTIDE SEQUENCE</scope>
    <source>
        <strain evidence="13">CBS6341</strain>
    </source>
</reference>
<dbReference type="GO" id="GO:0005829">
    <property type="term" value="C:cytosol"/>
    <property type="evidence" value="ECO:0007669"/>
    <property type="project" value="GOC"/>
</dbReference>
<evidence type="ECO:0000256" key="7">
    <source>
        <dbReference type="ARBA" id="ARBA00022753"/>
    </source>
</evidence>
<comment type="subcellular location">
    <subcellularLocation>
        <location evidence="3">Endosome membrane</location>
        <topology evidence="3">Peripheral membrane protein</topology>
    </subcellularLocation>
    <subcellularLocation>
        <location evidence="2">Membrane</location>
        <topology evidence="2">Peripheral membrane protein</topology>
        <orientation evidence="2">Cytoplasmic side</orientation>
    </subcellularLocation>
    <subcellularLocation>
        <location evidence="1">Vacuole membrane</location>
        <topology evidence="1">Peripheral membrane protein</topology>
    </subcellularLocation>
</comment>
<evidence type="ECO:0000256" key="11">
    <source>
        <dbReference type="ARBA" id="ARBA00033785"/>
    </source>
</evidence>
<evidence type="ECO:0000256" key="9">
    <source>
        <dbReference type="ARBA" id="ARBA00033728"/>
    </source>
</evidence>
<dbReference type="Proteomes" id="UP000769528">
    <property type="component" value="Unassembled WGS sequence"/>
</dbReference>
<evidence type="ECO:0000256" key="1">
    <source>
        <dbReference type="ARBA" id="ARBA00004148"/>
    </source>
</evidence>